<dbReference type="CDD" id="cd07043">
    <property type="entry name" value="STAS_anti-anti-sigma_factors"/>
    <property type="match status" value="1"/>
</dbReference>
<dbReference type="PANTHER" id="PTHR35849">
    <property type="entry name" value="BLR2341 PROTEIN"/>
    <property type="match status" value="1"/>
</dbReference>
<accession>A0ABW7FU66</accession>
<evidence type="ECO:0000313" key="2">
    <source>
        <dbReference type="EMBL" id="MFG6447860.1"/>
    </source>
</evidence>
<feature type="domain" description="STAS" evidence="1">
    <location>
        <begin position="35"/>
        <end position="122"/>
    </location>
</feature>
<dbReference type="InterPro" id="IPR052746">
    <property type="entry name" value="MlaB_ABC_Transporter"/>
</dbReference>
<dbReference type="Proteomes" id="UP001606099">
    <property type="component" value="Unassembled WGS sequence"/>
</dbReference>
<dbReference type="InterPro" id="IPR002645">
    <property type="entry name" value="STAS_dom"/>
</dbReference>
<gene>
    <name evidence="2" type="ORF">ACG0Z6_06315</name>
</gene>
<dbReference type="Pfam" id="PF13466">
    <property type="entry name" value="STAS_2"/>
    <property type="match status" value="1"/>
</dbReference>
<proteinExistence type="predicted"/>
<dbReference type="InterPro" id="IPR058548">
    <property type="entry name" value="MlaB-like_STAS"/>
</dbReference>
<comment type="caution">
    <text evidence="2">The sequence shown here is derived from an EMBL/GenBank/DDBJ whole genome shotgun (WGS) entry which is preliminary data.</text>
</comment>
<dbReference type="PANTHER" id="PTHR35849:SF2">
    <property type="entry name" value="BLR2341 PROTEIN"/>
    <property type="match status" value="1"/>
</dbReference>
<dbReference type="EMBL" id="JBIGHZ010000002">
    <property type="protein sequence ID" value="MFG6447860.1"/>
    <property type="molecule type" value="Genomic_DNA"/>
</dbReference>
<name>A0ABW7FU66_9BURK</name>
<dbReference type="SUPFAM" id="SSF52091">
    <property type="entry name" value="SpoIIaa-like"/>
    <property type="match status" value="1"/>
</dbReference>
<dbReference type="Gene3D" id="3.30.750.24">
    <property type="entry name" value="STAS domain"/>
    <property type="match status" value="1"/>
</dbReference>
<dbReference type="RefSeq" id="WP_394459605.1">
    <property type="nucleotide sequence ID" value="NZ_JBIGHZ010000002.1"/>
</dbReference>
<dbReference type="PROSITE" id="PS50801">
    <property type="entry name" value="STAS"/>
    <property type="match status" value="1"/>
</dbReference>
<evidence type="ECO:0000259" key="1">
    <source>
        <dbReference type="PROSITE" id="PS50801"/>
    </source>
</evidence>
<keyword evidence="3" id="KW-1185">Reference proteome</keyword>
<organism evidence="2 3">
    <name type="scientific">Roseateles rivi</name>
    <dbReference type="NCBI Taxonomy" id="3299028"/>
    <lineage>
        <taxon>Bacteria</taxon>
        <taxon>Pseudomonadati</taxon>
        <taxon>Pseudomonadota</taxon>
        <taxon>Betaproteobacteria</taxon>
        <taxon>Burkholderiales</taxon>
        <taxon>Sphaerotilaceae</taxon>
        <taxon>Roseateles</taxon>
    </lineage>
</organism>
<protein>
    <submittedName>
        <fullName evidence="2">Lipid asymmetry maintenance protein MlaB</fullName>
    </submittedName>
</protein>
<evidence type="ECO:0000313" key="3">
    <source>
        <dbReference type="Proteomes" id="UP001606099"/>
    </source>
</evidence>
<reference evidence="2 3" key="1">
    <citation type="submission" date="2024-08" db="EMBL/GenBank/DDBJ databases">
        <authorList>
            <person name="Lu H."/>
        </authorList>
    </citation>
    <scope>NUCLEOTIDE SEQUENCE [LARGE SCALE GENOMIC DNA]</scope>
    <source>
        <strain evidence="2 3">BYS180W</strain>
    </source>
</reference>
<dbReference type="InterPro" id="IPR036513">
    <property type="entry name" value="STAS_dom_sf"/>
</dbReference>
<sequence>MDYNTDSGTPEGVAELPPDTEALAEGLGASWTIPNAAALHEKLMQRCGELPSTESTMVLELSGVEEVDSTGIQLLLSLRRALHERGQQLQLLHPSFGLVMALTLYGLDEQLRPLVAPEEHGS</sequence>